<evidence type="ECO:0000313" key="7">
    <source>
        <dbReference type="Proteomes" id="UP000008963"/>
    </source>
</evidence>
<dbReference type="Proteomes" id="UP000008963">
    <property type="component" value="Chromosome"/>
</dbReference>
<keyword evidence="7" id="KW-1185">Reference proteome</keyword>
<dbReference type="STRING" id="862908.BMS_0139"/>
<evidence type="ECO:0000256" key="3">
    <source>
        <dbReference type="ARBA" id="ARBA00022989"/>
    </source>
</evidence>
<evidence type="ECO:0000313" key="6">
    <source>
        <dbReference type="EMBL" id="CBW25076.1"/>
    </source>
</evidence>
<keyword evidence="4" id="KW-0472">Membrane</keyword>
<feature type="domain" description="Translocation and assembly module TamB C-terminal" evidence="5">
    <location>
        <begin position="970"/>
        <end position="1344"/>
    </location>
</feature>
<dbReference type="EMBL" id="FQ312005">
    <property type="protein sequence ID" value="CBW25076.1"/>
    <property type="molecule type" value="Genomic_DNA"/>
</dbReference>
<sequence length="1346" mass="150717">MNKLNKILILFSIFTAFLIMSTWRFVQSEYFGSIITKEINKNISKKLDIDLRFSNVEIEMFPPSTKLKNVTILSSREDYKVDISAGSLLMSFAISDLFENKFSIDKVGFEDAIIDLSELKTTGGSKSEELKPEELFPLVKDLLYEKLPVKISGILLERTSLKSNYLSGDFKKLDVDIYNSVIEASISGYDLEFSNKIIKESKLRELDYLTIEFHLNEDKLLLKKSEIWKGTQSASISGALIFGEKLRFDGDGNFRGMLDKLSFLKSNEIYKDINPRGVIELKSKINTDLKSVYNLDGSVRVIDLESNYAKVESAYVDFQVTDKEIVIEEALVEDRGGSIEIKERHSIYSFLDSKISNESVPIIFKNFHTNSLLFFIKEELDILKGRLNGTVDSRWNDEKLVFNIREESSLDFFKLQVEDKTPILQNSKVKINNSLIDVTLDGVVNFDFDIAVGNETKLKGNGIVDGANVNFNVSKSKANFEEIGPIAGLPLFGSGDFAMTIKGGGADVNFDFDLNMSKVKILDFNIQKLKGKLGLNLEDLLLSVKGVTGDFKGTSYNSSGFIDFDKNKINLGIDVRKSDLEDALFILEPIVKDIEFLKSKYLDLSFKSKVKLTGGLSGDELRVYGILDGQDLSIYKEKAESLQFNFDFSNNLLSFNDVKVRQSSSELIGNYKINTKSEYFEYEAKLVTGQLEDFEAYRFLNLGYSSEISGEFYGKGTLSDFSTRSHLKFTNSFLGNVQVPESLLTIYNNSKEVFSSGNFLGDRSSYNLYLNFDENNPQKSYINSFVNFKNIKELVGILSNHNMENESISGRMKGSLKSSFSVYELEKLSLEAIVDDLIFKKDDEVIRINGSRANYTIKDGAVENVNFKLISNKNNFFSLLGRGDFTNGINIRQEFRLDSSFLELFSSKVSKSSGVISGAGSINGDIDNLVFDHVFNGEKIFLNILGIPSSFSDIDFNIVFEQNSLMINKLTGQFGKGDIETKGFVKFVLPYPQIDLGLSFTNSYIPLFKKSGVLASGLAKIEGNEFPYLLNGSVTILNGTINDELQDLTPPSVSGSGVTTKYVPENKFDNKFDLFDLDLSINFDKPIVVRNLLTDLRLLGNGRVRGKLYKPTVNGVIEVVPGLSKLLFKGNEFILKEGTIVFSEDKGLVPELNFTSSSSVNQYTVNLDVYGLANNPQLNISSDPFLNQEDIFSLLTLGFTSEVSDQLEEKERRSATTLGIGTLLFDQLLKNQGLNSNLGLKLSVLPEFEENESSLLKGKSGVSESRSGRYKSATKIKLEKKISRNVDLSLASTVGGSAEQKQEMNINYNILKNVSLEGVYEINSTNEEQSKEPKSFGVDVKIQWTY</sequence>
<organism evidence="6 7">
    <name type="scientific">Halobacteriovorax marinus (strain ATCC BAA-682 / DSM 15412 / SJ)</name>
    <name type="common">Bacteriovorax marinus</name>
    <dbReference type="NCBI Taxonomy" id="862908"/>
    <lineage>
        <taxon>Bacteria</taxon>
        <taxon>Pseudomonadati</taxon>
        <taxon>Bdellovibrionota</taxon>
        <taxon>Bacteriovoracia</taxon>
        <taxon>Bacteriovoracales</taxon>
        <taxon>Halobacteriovoraceae</taxon>
        <taxon>Halobacteriovorax</taxon>
    </lineage>
</organism>
<protein>
    <submittedName>
        <fullName evidence="6">Membrane protein</fullName>
    </submittedName>
</protein>
<dbReference type="PANTHER" id="PTHR36985:SF1">
    <property type="entry name" value="TRANSLOCATION AND ASSEMBLY MODULE SUBUNIT TAMB"/>
    <property type="match status" value="1"/>
</dbReference>
<dbReference type="HOGENOM" id="CLU_257995_0_0_7"/>
<dbReference type="Pfam" id="PF04357">
    <property type="entry name" value="TamB"/>
    <property type="match status" value="1"/>
</dbReference>
<dbReference type="PATRIC" id="fig|862908.3.peg.133"/>
<comment type="subcellular location">
    <subcellularLocation>
        <location evidence="1">Membrane</location>
        <topology evidence="1">Single-pass membrane protein</topology>
    </subcellularLocation>
</comment>
<evidence type="ECO:0000256" key="2">
    <source>
        <dbReference type="ARBA" id="ARBA00022692"/>
    </source>
</evidence>
<dbReference type="GO" id="GO:0097347">
    <property type="term" value="C:TAM protein secretion complex"/>
    <property type="evidence" value="ECO:0007669"/>
    <property type="project" value="TreeGrafter"/>
</dbReference>
<reference evidence="7" key="1">
    <citation type="journal article" date="2013" name="ISME J.">
        <title>A small predatory core genome in the divergent marine Bacteriovorax marinus SJ and the terrestrial Bdellovibrio bacteriovorus.</title>
        <authorList>
            <person name="Crossman L.C."/>
            <person name="Chen H."/>
            <person name="Cerdeno-Tarraga A.M."/>
            <person name="Brooks K."/>
            <person name="Quail M.A."/>
            <person name="Pineiro S.A."/>
            <person name="Hobley L."/>
            <person name="Sockett R.E."/>
            <person name="Bentley S.D."/>
            <person name="Parkhill J."/>
            <person name="Williams H.N."/>
            <person name="Stine O.C."/>
        </authorList>
    </citation>
    <scope>NUCLEOTIDE SEQUENCE [LARGE SCALE GENOMIC DNA]</scope>
    <source>
        <strain evidence="7">ATCC BAA-682 / DSM 15412 / SJ</strain>
    </source>
</reference>
<keyword evidence="3" id="KW-1133">Transmembrane helix</keyword>
<dbReference type="eggNOG" id="COG2911">
    <property type="taxonomic scope" value="Bacteria"/>
</dbReference>
<name>E1X2C0_HALMS</name>
<accession>E1X2C0</accession>
<dbReference type="GO" id="GO:0005886">
    <property type="term" value="C:plasma membrane"/>
    <property type="evidence" value="ECO:0007669"/>
    <property type="project" value="InterPro"/>
</dbReference>
<evidence type="ECO:0000256" key="4">
    <source>
        <dbReference type="ARBA" id="ARBA00023136"/>
    </source>
</evidence>
<dbReference type="InterPro" id="IPR007452">
    <property type="entry name" value="TamB_C"/>
</dbReference>
<evidence type="ECO:0000259" key="5">
    <source>
        <dbReference type="Pfam" id="PF04357"/>
    </source>
</evidence>
<dbReference type="PANTHER" id="PTHR36985">
    <property type="entry name" value="TRANSLOCATION AND ASSEMBLY MODULE SUBUNIT TAMB"/>
    <property type="match status" value="1"/>
</dbReference>
<evidence type="ECO:0000256" key="1">
    <source>
        <dbReference type="ARBA" id="ARBA00004167"/>
    </source>
</evidence>
<dbReference type="GO" id="GO:0009306">
    <property type="term" value="P:protein secretion"/>
    <property type="evidence" value="ECO:0007669"/>
    <property type="project" value="InterPro"/>
</dbReference>
<dbReference type="KEGG" id="bmx:BMS_0139"/>
<proteinExistence type="predicted"/>
<keyword evidence="2" id="KW-0812">Transmembrane</keyword>
<gene>
    <name evidence="6" type="ordered locus">BMS_0139</name>
</gene>